<name>A0ABR2LXA0_9ASPA</name>
<protein>
    <submittedName>
        <fullName evidence="1">Uncharacterized protein</fullName>
    </submittedName>
</protein>
<evidence type="ECO:0000313" key="1">
    <source>
        <dbReference type="EMBL" id="KAK8953472.1"/>
    </source>
</evidence>
<comment type="caution">
    <text evidence="1">The sequence shown here is derived from an EMBL/GenBank/DDBJ whole genome shotgun (WGS) entry which is preliminary data.</text>
</comment>
<organism evidence="1 2">
    <name type="scientific">Platanthera guangdongensis</name>
    <dbReference type="NCBI Taxonomy" id="2320717"/>
    <lineage>
        <taxon>Eukaryota</taxon>
        <taxon>Viridiplantae</taxon>
        <taxon>Streptophyta</taxon>
        <taxon>Embryophyta</taxon>
        <taxon>Tracheophyta</taxon>
        <taxon>Spermatophyta</taxon>
        <taxon>Magnoliopsida</taxon>
        <taxon>Liliopsida</taxon>
        <taxon>Asparagales</taxon>
        <taxon>Orchidaceae</taxon>
        <taxon>Orchidoideae</taxon>
        <taxon>Orchideae</taxon>
        <taxon>Orchidinae</taxon>
        <taxon>Platanthera</taxon>
    </lineage>
</organism>
<evidence type="ECO:0000313" key="2">
    <source>
        <dbReference type="Proteomes" id="UP001412067"/>
    </source>
</evidence>
<reference evidence="1 2" key="1">
    <citation type="journal article" date="2022" name="Nat. Plants">
        <title>Genomes of leafy and leafless Platanthera orchids illuminate the evolution of mycoheterotrophy.</title>
        <authorList>
            <person name="Li M.H."/>
            <person name="Liu K.W."/>
            <person name="Li Z."/>
            <person name="Lu H.C."/>
            <person name="Ye Q.L."/>
            <person name="Zhang D."/>
            <person name="Wang J.Y."/>
            <person name="Li Y.F."/>
            <person name="Zhong Z.M."/>
            <person name="Liu X."/>
            <person name="Yu X."/>
            <person name="Liu D.K."/>
            <person name="Tu X.D."/>
            <person name="Liu B."/>
            <person name="Hao Y."/>
            <person name="Liao X.Y."/>
            <person name="Jiang Y.T."/>
            <person name="Sun W.H."/>
            <person name="Chen J."/>
            <person name="Chen Y.Q."/>
            <person name="Ai Y."/>
            <person name="Zhai J.W."/>
            <person name="Wu S.S."/>
            <person name="Zhou Z."/>
            <person name="Hsiao Y.Y."/>
            <person name="Wu W.L."/>
            <person name="Chen Y.Y."/>
            <person name="Lin Y.F."/>
            <person name="Hsu J.L."/>
            <person name="Li C.Y."/>
            <person name="Wang Z.W."/>
            <person name="Zhao X."/>
            <person name="Zhong W.Y."/>
            <person name="Ma X.K."/>
            <person name="Ma L."/>
            <person name="Huang J."/>
            <person name="Chen G.Z."/>
            <person name="Huang M.Z."/>
            <person name="Huang L."/>
            <person name="Peng D.H."/>
            <person name="Luo Y.B."/>
            <person name="Zou S.Q."/>
            <person name="Chen S.P."/>
            <person name="Lan S."/>
            <person name="Tsai W.C."/>
            <person name="Van de Peer Y."/>
            <person name="Liu Z.J."/>
        </authorList>
    </citation>
    <scope>NUCLEOTIDE SEQUENCE [LARGE SCALE GENOMIC DNA]</scope>
    <source>
        <strain evidence="1">Lor288</strain>
    </source>
</reference>
<gene>
    <name evidence="1" type="ORF">KSP40_PGU003141</name>
</gene>
<sequence>MGQSREAYFRFCASCRSASLPVQRIYRLLGSSRCRRIRRKSYSPGCRRLQNDIDLIHEIENDVRRKMDAFECKEEVLENITKWRERVVGEKAGVGSGGREAGLETMLFGGFSAVRREETEQTPPDTI</sequence>
<keyword evidence="2" id="KW-1185">Reference proteome</keyword>
<proteinExistence type="predicted"/>
<dbReference type="Proteomes" id="UP001412067">
    <property type="component" value="Unassembled WGS sequence"/>
</dbReference>
<accession>A0ABR2LXA0</accession>
<dbReference type="EMBL" id="JBBWWR010000014">
    <property type="protein sequence ID" value="KAK8953472.1"/>
    <property type="molecule type" value="Genomic_DNA"/>
</dbReference>